<reference evidence="1 2" key="1">
    <citation type="submission" date="2019-08" db="EMBL/GenBank/DDBJ databases">
        <title>The genome sequence of a newly discovered highly antifungal drug resistant Aspergillus species, Aspergillus tanneri NIH 1004.</title>
        <authorList>
            <person name="Mounaud S."/>
            <person name="Singh I."/>
            <person name="Joardar V."/>
            <person name="Pakala S."/>
            <person name="Pakala S."/>
            <person name="Venepally P."/>
            <person name="Chung J.K."/>
            <person name="Losada L."/>
            <person name="Nierman W.C."/>
        </authorList>
    </citation>
    <scope>NUCLEOTIDE SEQUENCE [LARGE SCALE GENOMIC DNA]</scope>
    <source>
        <strain evidence="1 2">NIH1004</strain>
    </source>
</reference>
<dbReference type="EMBL" id="QUQM01000007">
    <property type="protein sequence ID" value="KAA8645961.1"/>
    <property type="molecule type" value="Genomic_DNA"/>
</dbReference>
<evidence type="ECO:0000313" key="1">
    <source>
        <dbReference type="EMBL" id="KAA8645961.1"/>
    </source>
</evidence>
<evidence type="ECO:0000313" key="2">
    <source>
        <dbReference type="Proteomes" id="UP000324241"/>
    </source>
</evidence>
<sequence length="83" mass="9498">MKLIFPSRPWPCLLPSHFLLEEQEFLELTKVDSHLFVALLTEIAPITTSPPAHILAFVILSEILDLTQHVNSRRIWVFLGGHL</sequence>
<dbReference type="AlphaFoldDB" id="A0A5M9MG70"/>
<dbReference type="RefSeq" id="XP_033425322.1">
    <property type="nucleotide sequence ID" value="XM_033572007.1"/>
</dbReference>
<gene>
    <name evidence="1" type="ORF">ATNIH1004_007382</name>
</gene>
<accession>A0A5M9MG70</accession>
<dbReference type="Proteomes" id="UP000324241">
    <property type="component" value="Unassembled WGS sequence"/>
</dbReference>
<dbReference type="GeneID" id="54330084"/>
<comment type="caution">
    <text evidence="1">The sequence shown here is derived from an EMBL/GenBank/DDBJ whole genome shotgun (WGS) entry which is preliminary data.</text>
</comment>
<organism evidence="1 2">
    <name type="scientific">Aspergillus tanneri</name>
    <dbReference type="NCBI Taxonomy" id="1220188"/>
    <lineage>
        <taxon>Eukaryota</taxon>
        <taxon>Fungi</taxon>
        <taxon>Dikarya</taxon>
        <taxon>Ascomycota</taxon>
        <taxon>Pezizomycotina</taxon>
        <taxon>Eurotiomycetes</taxon>
        <taxon>Eurotiomycetidae</taxon>
        <taxon>Eurotiales</taxon>
        <taxon>Aspergillaceae</taxon>
        <taxon>Aspergillus</taxon>
        <taxon>Aspergillus subgen. Circumdati</taxon>
    </lineage>
</organism>
<name>A0A5M9MG70_9EURO</name>
<proteinExistence type="predicted"/>
<protein>
    <submittedName>
        <fullName evidence="1">Uncharacterized protein</fullName>
    </submittedName>
</protein>